<dbReference type="PANTHER" id="PTHR10491:SF4">
    <property type="entry name" value="METHIONINE ADENOSYLTRANSFERASE 2 SUBUNIT BETA"/>
    <property type="match status" value="1"/>
</dbReference>
<dbReference type="Gene3D" id="3.40.50.720">
    <property type="entry name" value="NAD(P)-binding Rossmann-like Domain"/>
    <property type="match status" value="1"/>
</dbReference>
<dbReference type="InterPro" id="IPR036291">
    <property type="entry name" value="NAD(P)-bd_dom_sf"/>
</dbReference>
<dbReference type="PANTHER" id="PTHR10491">
    <property type="entry name" value="DTDP-4-DEHYDRORHAMNOSE REDUCTASE"/>
    <property type="match status" value="1"/>
</dbReference>
<dbReference type="SUPFAM" id="SSF51735">
    <property type="entry name" value="NAD(P)-binding Rossmann-fold domains"/>
    <property type="match status" value="1"/>
</dbReference>
<dbReference type="EC" id="1.1.1.133" evidence="2"/>
<evidence type="ECO:0000256" key="1">
    <source>
        <dbReference type="ARBA" id="ARBA00010944"/>
    </source>
</evidence>
<accession>A0AAE3IUP1</accession>
<evidence type="ECO:0000256" key="2">
    <source>
        <dbReference type="RuleBase" id="RU364082"/>
    </source>
</evidence>
<keyword evidence="2" id="KW-0521">NADP</keyword>
<reference evidence="4" key="1">
    <citation type="submission" date="2022-10" db="EMBL/GenBank/DDBJ databases">
        <title>Description of Fervidibacillus gen. nov. in the family Fervidibacillaceae fam. nov. with two species, Fervidibacillus albus sp. nov., and Fervidibacillus halotolerans sp. nov., isolated from tidal flat sediments.</title>
        <authorList>
            <person name="Kwon K.K."/>
            <person name="Yang S.-H."/>
        </authorList>
    </citation>
    <scope>NUCLEOTIDE SEQUENCE</scope>
    <source>
        <strain evidence="4">JCM 19140</strain>
    </source>
</reference>
<organism evidence="4 5">
    <name type="scientific">Perspicuibacillus lycopersici</name>
    <dbReference type="NCBI Taxonomy" id="1325689"/>
    <lineage>
        <taxon>Bacteria</taxon>
        <taxon>Bacillati</taxon>
        <taxon>Bacillota</taxon>
        <taxon>Bacilli</taxon>
        <taxon>Bacillales</taxon>
        <taxon>Bacillaceae</taxon>
        <taxon>Perspicuibacillus</taxon>
    </lineage>
</organism>
<sequence length="284" mass="32119">MKILVTGFTGQLGFDVVKIGFETGLKMVGVGSKDLDITNKEEVFQKVKEMKPDAIIHCAAYTAVDSAEDDMSTCWNVNVEGTNNLAKAAKVIKAKFMYISTDYVFNGKGESPFRETDQPDPVGYYGLTKYEGEQIVQKLLDNWFIVRISWVFGINGNNFVKTMLRLAESRNELSVVGDQIGSPTYTLDLAKLLIEMIQSEKYGIYHATNDGYCSWAEFAKEIFRQARVNAKVNTIHTEEYPTRALRPKNSKMDKQKLQDCGFTPLPTWQDAVGRYLKDLKQEVK</sequence>
<dbReference type="GO" id="GO:0019305">
    <property type="term" value="P:dTDP-rhamnose biosynthetic process"/>
    <property type="evidence" value="ECO:0007669"/>
    <property type="project" value="TreeGrafter"/>
</dbReference>
<dbReference type="CDD" id="cd05254">
    <property type="entry name" value="dTDP_HR_like_SDR_e"/>
    <property type="match status" value="1"/>
</dbReference>
<comment type="similarity">
    <text evidence="1 2">Belongs to the dTDP-4-dehydrorhamnose reductase family.</text>
</comment>
<dbReference type="Proteomes" id="UP001209318">
    <property type="component" value="Unassembled WGS sequence"/>
</dbReference>
<evidence type="ECO:0000259" key="3">
    <source>
        <dbReference type="Pfam" id="PF04321"/>
    </source>
</evidence>
<dbReference type="AlphaFoldDB" id="A0AAE3IUP1"/>
<protein>
    <recommendedName>
        <fullName evidence="2">dTDP-4-dehydrorhamnose reductase</fullName>
        <ecNumber evidence="2">1.1.1.133</ecNumber>
    </recommendedName>
</protein>
<dbReference type="RefSeq" id="WP_263072396.1">
    <property type="nucleotide sequence ID" value="NZ_JAOUSF010000002.1"/>
</dbReference>
<feature type="domain" description="RmlD-like substrate binding" evidence="3">
    <location>
        <begin position="1"/>
        <end position="279"/>
    </location>
</feature>
<dbReference type="GO" id="GO:0005829">
    <property type="term" value="C:cytosol"/>
    <property type="evidence" value="ECO:0007669"/>
    <property type="project" value="TreeGrafter"/>
</dbReference>
<dbReference type="NCBIfam" id="TIGR01214">
    <property type="entry name" value="rmlD"/>
    <property type="match status" value="1"/>
</dbReference>
<dbReference type="Pfam" id="PF04321">
    <property type="entry name" value="RmlD_sub_bind"/>
    <property type="match status" value="1"/>
</dbReference>
<keyword evidence="2 4" id="KW-0560">Oxidoreductase</keyword>
<gene>
    <name evidence="4" type="primary">rfbD</name>
    <name evidence="4" type="ORF">OEV98_06415</name>
</gene>
<comment type="caution">
    <text evidence="4">The sequence shown here is derived from an EMBL/GenBank/DDBJ whole genome shotgun (WGS) entry which is preliminary data.</text>
</comment>
<dbReference type="InterPro" id="IPR005913">
    <property type="entry name" value="dTDP_dehydrorham_reduct"/>
</dbReference>
<dbReference type="EMBL" id="JAOUSF010000002">
    <property type="protein sequence ID" value="MCU9613184.1"/>
    <property type="molecule type" value="Genomic_DNA"/>
</dbReference>
<dbReference type="InterPro" id="IPR029903">
    <property type="entry name" value="RmlD-like-bd"/>
</dbReference>
<dbReference type="Gene3D" id="3.90.25.10">
    <property type="entry name" value="UDP-galactose 4-epimerase, domain 1"/>
    <property type="match status" value="1"/>
</dbReference>
<evidence type="ECO:0000313" key="4">
    <source>
        <dbReference type="EMBL" id="MCU9613184.1"/>
    </source>
</evidence>
<name>A0AAE3IUP1_9BACI</name>
<evidence type="ECO:0000313" key="5">
    <source>
        <dbReference type="Proteomes" id="UP001209318"/>
    </source>
</evidence>
<proteinExistence type="inferred from homology"/>
<dbReference type="GO" id="GO:0008831">
    <property type="term" value="F:dTDP-4-dehydrorhamnose reductase activity"/>
    <property type="evidence" value="ECO:0007669"/>
    <property type="project" value="UniProtKB-EC"/>
</dbReference>
<comment type="function">
    <text evidence="2">Catalyzes the reduction of dTDP-6-deoxy-L-lyxo-4-hexulose to yield dTDP-L-rhamnose.</text>
</comment>
<comment type="pathway">
    <text evidence="2">Carbohydrate biosynthesis; dTDP-L-rhamnose biosynthesis.</text>
</comment>
<keyword evidence="5" id="KW-1185">Reference proteome</keyword>